<organism evidence="1">
    <name type="scientific">Tanacetum cinerariifolium</name>
    <name type="common">Dalmatian daisy</name>
    <name type="synonym">Chrysanthemum cinerariifolium</name>
    <dbReference type="NCBI Taxonomy" id="118510"/>
    <lineage>
        <taxon>Eukaryota</taxon>
        <taxon>Viridiplantae</taxon>
        <taxon>Streptophyta</taxon>
        <taxon>Embryophyta</taxon>
        <taxon>Tracheophyta</taxon>
        <taxon>Spermatophyta</taxon>
        <taxon>Magnoliopsida</taxon>
        <taxon>eudicotyledons</taxon>
        <taxon>Gunneridae</taxon>
        <taxon>Pentapetalae</taxon>
        <taxon>asterids</taxon>
        <taxon>campanulids</taxon>
        <taxon>Asterales</taxon>
        <taxon>Asteraceae</taxon>
        <taxon>Asteroideae</taxon>
        <taxon>Anthemideae</taxon>
        <taxon>Anthemidinae</taxon>
        <taxon>Tanacetum</taxon>
    </lineage>
</organism>
<dbReference type="AlphaFoldDB" id="A0A699KC08"/>
<gene>
    <name evidence="1" type="ORF">Tci_657300</name>
</gene>
<accession>A0A699KC08</accession>
<dbReference type="EMBL" id="BKCJ010500761">
    <property type="protein sequence ID" value="GFA85328.1"/>
    <property type="molecule type" value="Genomic_DNA"/>
</dbReference>
<feature type="non-terminal residue" evidence="1">
    <location>
        <position position="380"/>
    </location>
</feature>
<sequence length="380" mass="43295">MTKQEVIEKAYGDRWEEIKHLADENGWISDKCISHGVSNGIGYDNLKIPYTSDEIYFKSYAGWGDNTWRLIALHNVEYNNGWTKINSADDLPTDKKSYVFLTKRGSEDLHHRSGPDDRTSFFMHKYTHFRPYTPTPQPLWSIAIFFNPTDQPGKYVSRAFNLYPGEPEPIPDLECKISDSLEEARKYVPEGSINLVVERDPDIRKEYRPSIQETMKTGLEVGGHIFDIGAIYIIDYNSGAFGSASAVRILVYYHGLGGPVTKMEKGKPILDFKAFLKAEENKKPNIPVVIISDSTLRDVDIVDKVRILDGLLLEIVDPLKDIAEMFISYGTAAHHQITQGILMRHEVEHMFYLLGKPDNIADIAGDILRLTQQTKYDFLE</sequence>
<comment type="caution">
    <text evidence="1">The sequence shown here is derived from an EMBL/GenBank/DDBJ whole genome shotgun (WGS) entry which is preliminary data.</text>
</comment>
<name>A0A699KC08_TANCI</name>
<reference evidence="1" key="1">
    <citation type="journal article" date="2019" name="Sci. Rep.">
        <title>Draft genome of Tanacetum cinerariifolium, the natural source of mosquito coil.</title>
        <authorList>
            <person name="Yamashiro T."/>
            <person name="Shiraishi A."/>
            <person name="Satake H."/>
            <person name="Nakayama K."/>
        </authorList>
    </citation>
    <scope>NUCLEOTIDE SEQUENCE</scope>
</reference>
<protein>
    <submittedName>
        <fullName evidence="1">Uncharacterized protein</fullName>
    </submittedName>
</protein>
<proteinExistence type="predicted"/>
<evidence type="ECO:0000313" key="1">
    <source>
        <dbReference type="EMBL" id="GFA85328.1"/>
    </source>
</evidence>